<dbReference type="OrthoDB" id="6766760at2759"/>
<dbReference type="InterPro" id="IPR051320">
    <property type="entry name" value="Viral_Replic_Matur_Polypro"/>
</dbReference>
<evidence type="ECO:0000313" key="3">
    <source>
        <dbReference type="EMBL" id="KAF7277756.1"/>
    </source>
</evidence>
<dbReference type="PANTHER" id="PTHR33064:SF37">
    <property type="entry name" value="RIBONUCLEASE H"/>
    <property type="match status" value="1"/>
</dbReference>
<organism evidence="3 4">
    <name type="scientific">Rhynchophorus ferrugineus</name>
    <name type="common">Red palm weevil</name>
    <name type="synonym">Curculio ferrugineus</name>
    <dbReference type="NCBI Taxonomy" id="354439"/>
    <lineage>
        <taxon>Eukaryota</taxon>
        <taxon>Metazoa</taxon>
        <taxon>Ecdysozoa</taxon>
        <taxon>Arthropoda</taxon>
        <taxon>Hexapoda</taxon>
        <taxon>Insecta</taxon>
        <taxon>Pterygota</taxon>
        <taxon>Neoptera</taxon>
        <taxon>Endopterygota</taxon>
        <taxon>Coleoptera</taxon>
        <taxon>Polyphaga</taxon>
        <taxon>Cucujiformia</taxon>
        <taxon>Curculionidae</taxon>
        <taxon>Dryophthorinae</taxon>
        <taxon>Rhynchophorus</taxon>
    </lineage>
</organism>
<keyword evidence="4" id="KW-1185">Reference proteome</keyword>
<evidence type="ECO:0000256" key="1">
    <source>
        <dbReference type="ARBA" id="ARBA00012493"/>
    </source>
</evidence>
<reference evidence="3" key="1">
    <citation type="submission" date="2020-08" db="EMBL/GenBank/DDBJ databases">
        <title>Genome sequencing and assembly of the red palm weevil Rhynchophorus ferrugineus.</title>
        <authorList>
            <person name="Dias G.B."/>
            <person name="Bergman C.M."/>
            <person name="Manee M."/>
        </authorList>
    </citation>
    <scope>NUCLEOTIDE SEQUENCE</scope>
    <source>
        <strain evidence="3">AA-2017</strain>
        <tissue evidence="3">Whole larva</tissue>
    </source>
</reference>
<dbReference type="Gene3D" id="3.30.70.270">
    <property type="match status" value="2"/>
</dbReference>
<dbReference type="EMBL" id="JAACXV010000413">
    <property type="protein sequence ID" value="KAF7277756.1"/>
    <property type="molecule type" value="Genomic_DNA"/>
</dbReference>
<dbReference type="EC" id="2.7.7.49" evidence="1"/>
<dbReference type="GO" id="GO:0003964">
    <property type="term" value="F:RNA-directed DNA polymerase activity"/>
    <property type="evidence" value="ECO:0007669"/>
    <property type="project" value="UniProtKB-EC"/>
</dbReference>
<dbReference type="InterPro" id="IPR043128">
    <property type="entry name" value="Rev_trsase/Diguanyl_cyclase"/>
</dbReference>
<dbReference type="InterPro" id="IPR043502">
    <property type="entry name" value="DNA/RNA_pol_sf"/>
</dbReference>
<dbReference type="FunFam" id="3.30.70.270:FF:000020">
    <property type="entry name" value="Transposon Tf2-6 polyprotein-like Protein"/>
    <property type="match status" value="1"/>
</dbReference>
<evidence type="ECO:0000259" key="2">
    <source>
        <dbReference type="Pfam" id="PF17919"/>
    </source>
</evidence>
<dbReference type="SUPFAM" id="SSF56672">
    <property type="entry name" value="DNA/RNA polymerases"/>
    <property type="match status" value="1"/>
</dbReference>
<dbReference type="AlphaFoldDB" id="A0A834MDL4"/>
<accession>A0A834MDL4</accession>
<comment type="caution">
    <text evidence="3">The sequence shown here is derived from an EMBL/GenBank/DDBJ whole genome shotgun (WGS) entry which is preliminary data.</text>
</comment>
<name>A0A834MDL4_RHYFE</name>
<dbReference type="InterPro" id="IPR041577">
    <property type="entry name" value="RT_RNaseH_2"/>
</dbReference>
<sequence>MTFSSFQVSNIRQEHFRHVEEVLKRLSQQGLTIKPNKCKYGAEEVTLLGTKVNSCGISPLLEKVKAIENISKPRTIQELQRFLGMVNFCRRWVAKAANIILPLTNALANNKSKLQKIKWDDQMRGAFDTIKRELAVSTLLVFPDPDAKLVLKVDVSDKAMGGVLQ</sequence>
<proteinExistence type="predicted"/>
<gene>
    <name evidence="3" type="ORF">GWI33_009178</name>
</gene>
<dbReference type="Proteomes" id="UP000625711">
    <property type="component" value="Unassembled WGS sequence"/>
</dbReference>
<feature type="domain" description="Reverse transcriptase/retrotransposon-derived protein RNase H-like" evidence="2">
    <location>
        <begin position="119"/>
        <end position="164"/>
    </location>
</feature>
<protein>
    <recommendedName>
        <fullName evidence="1">RNA-directed DNA polymerase</fullName>
        <ecNumber evidence="1">2.7.7.49</ecNumber>
    </recommendedName>
</protein>
<dbReference type="Pfam" id="PF17919">
    <property type="entry name" value="RT_RNaseH_2"/>
    <property type="match status" value="1"/>
</dbReference>
<evidence type="ECO:0000313" key="4">
    <source>
        <dbReference type="Proteomes" id="UP000625711"/>
    </source>
</evidence>
<dbReference type="PANTHER" id="PTHR33064">
    <property type="entry name" value="POL PROTEIN"/>
    <property type="match status" value="1"/>
</dbReference>